<organism evidence="1 2">
    <name type="scientific">Actinia tenebrosa</name>
    <name type="common">Australian red waratah sea anemone</name>
    <dbReference type="NCBI Taxonomy" id="6105"/>
    <lineage>
        <taxon>Eukaryota</taxon>
        <taxon>Metazoa</taxon>
        <taxon>Cnidaria</taxon>
        <taxon>Anthozoa</taxon>
        <taxon>Hexacorallia</taxon>
        <taxon>Actiniaria</taxon>
        <taxon>Actiniidae</taxon>
        <taxon>Actinia</taxon>
    </lineage>
</organism>
<dbReference type="RefSeq" id="XP_031573714.1">
    <property type="nucleotide sequence ID" value="XM_031717854.1"/>
</dbReference>
<dbReference type="AlphaFoldDB" id="A0A6P8J2C7"/>
<dbReference type="OrthoDB" id="5979082at2759"/>
<dbReference type="KEGG" id="aten:116307565"/>
<evidence type="ECO:0000313" key="1">
    <source>
        <dbReference type="Proteomes" id="UP000515163"/>
    </source>
</evidence>
<sequence>MESIQCWSRPGATRVPDVQCEAVGGKEDLTALPTGWALKSAKKKKRFTSKQTAFLTEQFQIGGVSGRKVDPQEVSKAMAVTRRTDGARLFPPDEVLTKQQISGFFSRLSAKKRLNCPVVMENDDEDIYAAETETPCVPM</sequence>
<accession>A0A6P8J2C7</accession>
<dbReference type="PANTHER" id="PTHR33845">
    <property type="entry name" value="C2H2-TYPE DOMAIN-CONTAINING PROTEIN"/>
    <property type="match status" value="1"/>
</dbReference>
<proteinExistence type="predicted"/>
<dbReference type="GeneID" id="116307565"/>
<name>A0A6P8J2C7_ACTTE</name>
<evidence type="ECO:0000313" key="2">
    <source>
        <dbReference type="RefSeq" id="XP_031573714.1"/>
    </source>
</evidence>
<reference evidence="2" key="1">
    <citation type="submission" date="2025-08" db="UniProtKB">
        <authorList>
            <consortium name="RefSeq"/>
        </authorList>
    </citation>
    <scope>IDENTIFICATION</scope>
    <source>
        <tissue evidence="2">Tentacle</tissue>
    </source>
</reference>
<keyword evidence="1" id="KW-1185">Reference proteome</keyword>
<dbReference type="PANTHER" id="PTHR33845:SF1">
    <property type="entry name" value="C2H2-TYPE DOMAIN-CONTAINING PROTEIN"/>
    <property type="match status" value="1"/>
</dbReference>
<gene>
    <name evidence="2" type="primary">LOC116307565</name>
</gene>
<dbReference type="InParanoid" id="A0A6P8J2C7"/>
<protein>
    <submittedName>
        <fullName evidence="2">Uncharacterized protein LOC116307565</fullName>
    </submittedName>
</protein>
<dbReference type="Proteomes" id="UP000515163">
    <property type="component" value="Unplaced"/>
</dbReference>